<accession>A0A917AVD0</accession>
<dbReference type="PIRSF" id="PIRSF012562">
    <property type="entry name" value="UCP012562"/>
    <property type="match status" value="1"/>
</dbReference>
<gene>
    <name evidence="2" type="primary">ytpQ</name>
    <name evidence="2" type="ORF">GCM10007140_28970</name>
</gene>
<organism evidence="2 3">
    <name type="scientific">Priestia taiwanensis</name>
    <dbReference type="NCBI Taxonomy" id="1347902"/>
    <lineage>
        <taxon>Bacteria</taxon>
        <taxon>Bacillati</taxon>
        <taxon>Bacillota</taxon>
        <taxon>Bacilli</taxon>
        <taxon>Bacillales</taxon>
        <taxon>Bacillaceae</taxon>
        <taxon>Priestia</taxon>
    </lineage>
</organism>
<sequence>MKMTSLQMRDILQNRLQRAEWHTSFNREKDTLRVEHIETKKGITISLPGVIAKWQQKKDDAIDEVVYYVEEALRAMHMNSTEWKENKVFPVIRSTSFPLQNEKGVDFVVEEHTAETRIYYVLDLGKTYRLLDKDFLQEVGVEEKHVKEIAAFNVRSLPVKEKRDEVAGNIYYFFRANDGYDASRILDESLLESYRTKVEGDMVVAVPHQDVLIIADIRNDMGYDIIAQMTMQFFSNGLVPITSLSFLYEEKELEPIFVLGKNRPKKG</sequence>
<dbReference type="HAMAP" id="MF_01548">
    <property type="entry name" value="UPF0354"/>
    <property type="match status" value="1"/>
</dbReference>
<dbReference type="RefSeq" id="WP_188389184.1">
    <property type="nucleotide sequence ID" value="NZ_BMFK01000002.1"/>
</dbReference>
<evidence type="ECO:0000313" key="2">
    <source>
        <dbReference type="EMBL" id="GGE77506.1"/>
    </source>
</evidence>
<keyword evidence="3" id="KW-1185">Reference proteome</keyword>
<proteinExistence type="inferred from homology"/>
<reference evidence="2" key="2">
    <citation type="submission" date="2020-09" db="EMBL/GenBank/DDBJ databases">
        <authorList>
            <person name="Sun Q."/>
            <person name="Zhou Y."/>
        </authorList>
    </citation>
    <scope>NUCLEOTIDE SEQUENCE</scope>
    <source>
        <strain evidence="2">CGMCC 1.12698</strain>
    </source>
</reference>
<dbReference type="EMBL" id="BMFK01000002">
    <property type="protein sequence ID" value="GGE77506.1"/>
    <property type="molecule type" value="Genomic_DNA"/>
</dbReference>
<dbReference type="InterPro" id="IPR010838">
    <property type="entry name" value="DUF1444"/>
</dbReference>
<comment type="caution">
    <text evidence="2">The sequence shown here is derived from an EMBL/GenBank/DDBJ whole genome shotgun (WGS) entry which is preliminary data.</text>
</comment>
<dbReference type="Pfam" id="PF07285">
    <property type="entry name" value="DUF1444"/>
    <property type="match status" value="1"/>
</dbReference>
<comment type="similarity">
    <text evidence="1">Belongs to the UPF0354 family.</text>
</comment>
<dbReference type="AlphaFoldDB" id="A0A917AVD0"/>
<protein>
    <recommendedName>
        <fullName evidence="1">UPF0354 protein GCM10007140_28970</fullName>
    </recommendedName>
</protein>
<name>A0A917AVD0_9BACI</name>
<evidence type="ECO:0000313" key="3">
    <source>
        <dbReference type="Proteomes" id="UP000605259"/>
    </source>
</evidence>
<dbReference type="Proteomes" id="UP000605259">
    <property type="component" value="Unassembled WGS sequence"/>
</dbReference>
<reference evidence="2" key="1">
    <citation type="journal article" date="2014" name="Int. J. Syst. Evol. Microbiol.">
        <title>Complete genome sequence of Corynebacterium casei LMG S-19264T (=DSM 44701T), isolated from a smear-ripened cheese.</title>
        <authorList>
            <consortium name="US DOE Joint Genome Institute (JGI-PGF)"/>
            <person name="Walter F."/>
            <person name="Albersmeier A."/>
            <person name="Kalinowski J."/>
            <person name="Ruckert C."/>
        </authorList>
    </citation>
    <scope>NUCLEOTIDE SEQUENCE</scope>
    <source>
        <strain evidence="2">CGMCC 1.12698</strain>
    </source>
</reference>
<dbReference type="NCBIfam" id="NF010189">
    <property type="entry name" value="PRK13668.1"/>
    <property type="match status" value="1"/>
</dbReference>
<evidence type="ECO:0000256" key="1">
    <source>
        <dbReference type="HAMAP-Rule" id="MF_01548"/>
    </source>
</evidence>